<feature type="domain" description="J" evidence="2">
    <location>
        <begin position="681"/>
        <end position="740"/>
    </location>
</feature>
<evidence type="ECO:0000256" key="1">
    <source>
        <dbReference type="SAM" id="SignalP"/>
    </source>
</evidence>
<gene>
    <name evidence="4" type="ORF">ACHHYP_00503</name>
</gene>
<dbReference type="SUPFAM" id="SSF46565">
    <property type="entry name" value="Chaperone J-domain"/>
    <property type="match status" value="1"/>
</dbReference>
<evidence type="ECO:0000313" key="5">
    <source>
        <dbReference type="Proteomes" id="UP000243579"/>
    </source>
</evidence>
<sequence>MGRCAWIAAAVAAVAGATQQAVTQLYSVQGRDIPLSIAPGTEPIDAIEAFRRTHNLSTAFIQQALHRFCGPLPCTRTVPVVFSVVISGDAAPIGLFELLEHQEPADAVAAFCKRHKLSRDFQLNMLSSICEQPMLKCTRWRAIVLQQAFSSDGGASLGTLTLYDDDEPADAVFAFLQPWFPDASDLEPKLRHVLGHVCGRVACSRTVPRLYHRRIQGPDDVDFGWLDIFYGQEPIDVIAALAPTLARDAQLSLLHTVCQDRLVSPSCTRDRPVVFSAPVQFDAEGAGLHLTLYAGDEVADVVYRLGRTHNLTTAMRHGLFDALCNRPPITCTRGQAKIYERTIGDDHGGALGMLTIMDGDEPADRVYAFAAAHGLATEGRNALLNSVCHELRRQENITCHRFAPLVVQVPIKKNASDPAPLGYVEVLEGDEPVDAVHRFGVQHNLDEEEQRSITQGICDAFDLPCTRSRSLVYVAPVGDDRVPFFGDEEPADVVLWYGRLRNWTFHERQNWLHALCGLERAAQPWLNCTRAEARLFHVPVMETATEKLGTLEIFEDQEPVDVVYAFMDKHDLFQTAPLNETLLNITCSHVPCVRQRPRRILFSLQATYAGLPHKIEYVPPEDDWVCTEAHGHRKCQHYVQVRADAYCAKYMPSWTACPDIIGAALRSHLDVYEAAMWRGKDLYAKLGLVKGATSDEIEHAYHIRVLRYNNATEPQKYEKLQAAYDTLHDPVKKYYYDLPCMKFFGLCGKRQPDGGISITTDN</sequence>
<dbReference type="AlphaFoldDB" id="A0A0A7CLN8"/>
<dbReference type="InterPro" id="IPR018253">
    <property type="entry name" value="DnaJ_domain_CS"/>
</dbReference>
<dbReference type="Gene3D" id="1.10.287.110">
    <property type="entry name" value="DnaJ domain"/>
    <property type="match status" value="1"/>
</dbReference>
<dbReference type="PRINTS" id="PR00625">
    <property type="entry name" value="JDOMAIN"/>
</dbReference>
<dbReference type="EMBL" id="KM038346">
    <property type="protein sequence ID" value="AIG55807.1"/>
    <property type="molecule type" value="Genomic_DNA"/>
</dbReference>
<dbReference type="PROSITE" id="PS00636">
    <property type="entry name" value="DNAJ_1"/>
    <property type="match status" value="1"/>
</dbReference>
<evidence type="ECO:0000259" key="2">
    <source>
        <dbReference type="PROSITE" id="PS50076"/>
    </source>
</evidence>
<dbReference type="STRING" id="1202772.A0A0A7CLN8"/>
<name>A0A0A7CLN8_ACHHY</name>
<evidence type="ECO:0000313" key="3">
    <source>
        <dbReference type="EMBL" id="AIG55807.1"/>
    </source>
</evidence>
<dbReference type="EMBL" id="JNBR01000340">
    <property type="protein sequence ID" value="OQR95027.1"/>
    <property type="molecule type" value="Genomic_DNA"/>
</dbReference>
<keyword evidence="5" id="KW-1185">Reference proteome</keyword>
<dbReference type="OrthoDB" id="445556at2759"/>
<dbReference type="PROSITE" id="PS50076">
    <property type="entry name" value="DNAJ_2"/>
    <property type="match status" value="1"/>
</dbReference>
<feature type="chain" id="PRO_5002036914" evidence="1">
    <location>
        <begin position="17"/>
        <end position="762"/>
    </location>
</feature>
<dbReference type="SMART" id="SM00271">
    <property type="entry name" value="DnaJ"/>
    <property type="match status" value="1"/>
</dbReference>
<reference evidence="3 5" key="1">
    <citation type="journal article" date="2014" name="Genome Biol. Evol.">
        <title>The secreted proteins of Achlya hypogyna and Thraustotheca clavata identify the ancestral oomycete secretome and reveal gene acquisitions by horizontal gene transfer.</title>
        <authorList>
            <person name="Misner I."/>
            <person name="Blouin N."/>
            <person name="Leonard G."/>
            <person name="Richards T.A."/>
            <person name="Lane C.E."/>
        </authorList>
    </citation>
    <scope>NUCLEOTIDE SEQUENCE</scope>
    <source>
        <strain evidence="3 5">ATCC 48635</strain>
    </source>
</reference>
<dbReference type="CDD" id="cd06257">
    <property type="entry name" value="DnaJ"/>
    <property type="match status" value="1"/>
</dbReference>
<keyword evidence="1" id="KW-0732">Signal</keyword>
<dbReference type="InterPro" id="IPR001623">
    <property type="entry name" value="DnaJ_domain"/>
</dbReference>
<evidence type="ECO:0000313" key="4">
    <source>
        <dbReference type="EMBL" id="OQR95027.1"/>
    </source>
</evidence>
<accession>A0A0A7CLN8</accession>
<dbReference type="Pfam" id="PF00226">
    <property type="entry name" value="DnaJ"/>
    <property type="match status" value="1"/>
</dbReference>
<proteinExistence type="predicted"/>
<organism evidence="3">
    <name type="scientific">Achlya hypogyna</name>
    <name type="common">Oomycete</name>
    <name type="synonym">Protoachlya hypogyna</name>
    <dbReference type="NCBI Taxonomy" id="1202772"/>
    <lineage>
        <taxon>Eukaryota</taxon>
        <taxon>Sar</taxon>
        <taxon>Stramenopiles</taxon>
        <taxon>Oomycota</taxon>
        <taxon>Saprolegniomycetes</taxon>
        <taxon>Saprolegniales</taxon>
        <taxon>Achlyaceae</taxon>
        <taxon>Achlya</taxon>
    </lineage>
</organism>
<feature type="signal peptide" evidence="1">
    <location>
        <begin position="1"/>
        <end position="16"/>
    </location>
</feature>
<protein>
    <submittedName>
        <fullName evidence="3">Secreted protein</fullName>
    </submittedName>
</protein>
<dbReference type="InterPro" id="IPR036869">
    <property type="entry name" value="J_dom_sf"/>
</dbReference>
<dbReference type="Proteomes" id="UP000243579">
    <property type="component" value="Unassembled WGS sequence"/>
</dbReference>